<dbReference type="InterPro" id="IPR008983">
    <property type="entry name" value="Tumour_necrosis_fac-like_dom"/>
</dbReference>
<protein>
    <recommendedName>
        <fullName evidence="4">C1q domain-containing protein</fullName>
    </recommendedName>
</protein>
<accession>A0A085BJD6</accession>
<dbReference type="eggNOG" id="ENOG5032UBC">
    <property type="taxonomic scope" value="Bacteria"/>
</dbReference>
<evidence type="ECO:0000313" key="2">
    <source>
        <dbReference type="EMBL" id="KFC22581.1"/>
    </source>
</evidence>
<reference evidence="2 3" key="1">
    <citation type="submission" date="2014-07" db="EMBL/GenBank/DDBJ databases">
        <title>Epilithonimonas lactis LMG 22401 Genome.</title>
        <authorList>
            <person name="Pipes S.E."/>
            <person name="Stropko S.J."/>
        </authorList>
    </citation>
    <scope>NUCLEOTIDE SEQUENCE [LARGE SCALE GENOMIC DNA]</scope>
    <source>
        <strain evidence="2 3">LMG 24401</strain>
    </source>
</reference>
<comment type="caution">
    <text evidence="2">The sequence shown here is derived from an EMBL/GenBank/DDBJ whole genome shotgun (WGS) entry which is preliminary data.</text>
</comment>
<proteinExistence type="predicted"/>
<dbReference type="Proteomes" id="UP000028623">
    <property type="component" value="Unassembled WGS sequence"/>
</dbReference>
<dbReference type="Gene3D" id="2.60.120.40">
    <property type="match status" value="1"/>
</dbReference>
<dbReference type="EMBL" id="JPLY01000002">
    <property type="protein sequence ID" value="KFC22581.1"/>
    <property type="molecule type" value="Genomic_DNA"/>
</dbReference>
<dbReference type="AlphaFoldDB" id="A0A085BJD6"/>
<evidence type="ECO:0008006" key="4">
    <source>
        <dbReference type="Google" id="ProtNLM"/>
    </source>
</evidence>
<gene>
    <name evidence="2" type="ORF">IO89_05870</name>
</gene>
<evidence type="ECO:0000313" key="3">
    <source>
        <dbReference type="Proteomes" id="UP000028623"/>
    </source>
</evidence>
<name>A0A085BJD6_9FLAO</name>
<sequence length="237" mass="25582">MKNSIVFLLKISVFSPLLFFSQVGINTTNPQATLDVNGNVKIRVIPETPTLPGYKILAINEGSFEVTNVSPSLFSSSNNGTVSKASSSAGLSLLSLDVGLFNNSWNIVKFENVEINSTNYTTTTADFYYTVPSAGKYFISYHFKNNTALSLSIATNAQIGILRTPTTGNSVLIDSRNLNAIGIALVGNYYFENIDSVYQLQAGDKIRFVYNKGGLVNLGLGLLSNSSGSNIIYKVSD</sequence>
<feature type="signal peptide" evidence="1">
    <location>
        <begin position="1"/>
        <end position="19"/>
    </location>
</feature>
<dbReference type="OrthoDB" id="1345111at2"/>
<keyword evidence="1" id="KW-0732">Signal</keyword>
<evidence type="ECO:0000256" key="1">
    <source>
        <dbReference type="SAM" id="SignalP"/>
    </source>
</evidence>
<feature type="chain" id="PRO_5001787232" description="C1q domain-containing protein" evidence="1">
    <location>
        <begin position="20"/>
        <end position="237"/>
    </location>
</feature>
<organism evidence="2 3">
    <name type="scientific">Epilithonimonas lactis</name>
    <dbReference type="NCBI Taxonomy" id="421072"/>
    <lineage>
        <taxon>Bacteria</taxon>
        <taxon>Pseudomonadati</taxon>
        <taxon>Bacteroidota</taxon>
        <taxon>Flavobacteriia</taxon>
        <taxon>Flavobacteriales</taxon>
        <taxon>Weeksellaceae</taxon>
        <taxon>Chryseobacterium group</taxon>
        <taxon>Epilithonimonas</taxon>
    </lineage>
</organism>
<dbReference type="RefSeq" id="WP_034974547.1">
    <property type="nucleotide sequence ID" value="NZ_FOFI01000004.1"/>
</dbReference>
<keyword evidence="3" id="KW-1185">Reference proteome</keyword>